<protein>
    <submittedName>
        <fullName evidence="8">COG0628: Predicted permease</fullName>
    </submittedName>
</protein>
<reference evidence="8 9" key="1">
    <citation type="submission" date="2017-02" db="EMBL/GenBank/DDBJ databases">
        <authorList>
            <person name="Peterson S.W."/>
        </authorList>
    </citation>
    <scope>NUCLEOTIDE SEQUENCE [LARGE SCALE GENOMIC DNA]</scope>
    <source>
        <strain evidence="8 9">LSP_Lj1</strain>
    </source>
</reference>
<accession>A0A1R4IT82</accession>
<dbReference type="PANTHER" id="PTHR21716">
    <property type="entry name" value="TRANSMEMBRANE PROTEIN"/>
    <property type="match status" value="1"/>
</dbReference>
<comment type="subcellular location">
    <subcellularLocation>
        <location evidence="1">Membrane</location>
        <topology evidence="1">Multi-pass membrane protein</topology>
    </subcellularLocation>
</comment>
<proteinExistence type="inferred from homology"/>
<evidence type="ECO:0000256" key="5">
    <source>
        <dbReference type="ARBA" id="ARBA00023136"/>
    </source>
</evidence>
<evidence type="ECO:0000313" key="9">
    <source>
        <dbReference type="Proteomes" id="UP000188342"/>
    </source>
</evidence>
<dbReference type="Pfam" id="PF01594">
    <property type="entry name" value="AI-2E_transport"/>
    <property type="match status" value="1"/>
</dbReference>
<evidence type="ECO:0000256" key="3">
    <source>
        <dbReference type="ARBA" id="ARBA00022692"/>
    </source>
</evidence>
<keyword evidence="5 7" id="KW-0472">Membrane</keyword>
<feature type="region of interest" description="Disordered" evidence="6">
    <location>
        <begin position="13"/>
        <end position="37"/>
    </location>
</feature>
<feature type="compositionally biased region" description="Basic and acidic residues" evidence="6">
    <location>
        <begin position="16"/>
        <end position="25"/>
    </location>
</feature>
<dbReference type="RefSeq" id="WP_094763804.1">
    <property type="nucleotide sequence ID" value="NZ_FUKQ01000011.1"/>
</dbReference>
<dbReference type="GO" id="GO:0055085">
    <property type="term" value="P:transmembrane transport"/>
    <property type="evidence" value="ECO:0007669"/>
    <property type="project" value="TreeGrafter"/>
</dbReference>
<sequence length="435" mass="46460">MLERLQRRIRGGAHAVPRDVRDQISAERPFGPETPEEAAARVTDRNAALQRVVVHEESGAASPSTPVRPSSPGTWSALRPSSVPRLVLVMIGLAGALVALRELRELSSLVAPVFFALNLMITAYPLQRVLVRRGAPKWLGSIVAGLAVLLALGFVIFGLSYGVAAMVGELPKYDDQFTALYNQTLAWLTRLGFDQTVLVKALKGIDPSSVLTVVTNLLSNASGVASLVVVVLTTLIFMVMDAAQIEQRMGAARRSHPSFVMGLESFAQGIRKYWLVSTAFGLVVAAVDYVILIGVGVPLALVWALFSFLTNYIPNIGFVIGVVPPALLALVEGGWKPAVIVVVAYSLVNFIIQSIIQPRVAGDAVGLTPTLSFLSLLLWGWVFGGLGALIALPLSLLVKALLVDVDPQVRWANTLISSRISDGDPLPAVPTPESV</sequence>
<feature type="transmembrane region" description="Helical" evidence="7">
    <location>
        <begin position="217"/>
        <end position="239"/>
    </location>
</feature>
<feature type="transmembrane region" description="Helical" evidence="7">
    <location>
        <begin position="106"/>
        <end position="126"/>
    </location>
</feature>
<keyword evidence="3 7" id="KW-0812">Transmembrane</keyword>
<evidence type="ECO:0000313" key="8">
    <source>
        <dbReference type="EMBL" id="SJN22765.1"/>
    </source>
</evidence>
<dbReference type="OrthoDB" id="9799225at2"/>
<dbReference type="Proteomes" id="UP000188342">
    <property type="component" value="Unassembled WGS sequence"/>
</dbReference>
<dbReference type="EMBL" id="FUKQ01000011">
    <property type="protein sequence ID" value="SJN22765.1"/>
    <property type="molecule type" value="Genomic_DNA"/>
</dbReference>
<dbReference type="AlphaFoldDB" id="A0A1R4IT82"/>
<feature type="compositionally biased region" description="Polar residues" evidence="6">
    <location>
        <begin position="61"/>
        <end position="74"/>
    </location>
</feature>
<evidence type="ECO:0000256" key="6">
    <source>
        <dbReference type="SAM" id="MobiDB-lite"/>
    </source>
</evidence>
<feature type="transmembrane region" description="Helical" evidence="7">
    <location>
        <begin position="312"/>
        <end position="331"/>
    </location>
</feature>
<gene>
    <name evidence="8" type="ORF">FM114_03510</name>
</gene>
<feature type="region of interest" description="Disordered" evidence="6">
    <location>
        <begin position="55"/>
        <end position="75"/>
    </location>
</feature>
<comment type="similarity">
    <text evidence="2">Belongs to the autoinducer-2 exporter (AI-2E) (TC 2.A.86) family.</text>
</comment>
<dbReference type="PANTHER" id="PTHR21716:SF64">
    <property type="entry name" value="AI-2 TRANSPORT PROTEIN TQSA"/>
    <property type="match status" value="1"/>
</dbReference>
<name>A0A1R4IT82_9ACTN</name>
<feature type="transmembrane region" description="Helical" evidence="7">
    <location>
        <begin position="338"/>
        <end position="356"/>
    </location>
</feature>
<dbReference type="GO" id="GO:0016020">
    <property type="term" value="C:membrane"/>
    <property type="evidence" value="ECO:0007669"/>
    <property type="project" value="UniProtKB-SubCell"/>
</dbReference>
<feature type="transmembrane region" description="Helical" evidence="7">
    <location>
        <begin position="376"/>
        <end position="398"/>
    </location>
</feature>
<feature type="transmembrane region" description="Helical" evidence="7">
    <location>
        <begin position="138"/>
        <end position="164"/>
    </location>
</feature>
<evidence type="ECO:0000256" key="7">
    <source>
        <dbReference type="SAM" id="Phobius"/>
    </source>
</evidence>
<evidence type="ECO:0000256" key="4">
    <source>
        <dbReference type="ARBA" id="ARBA00022989"/>
    </source>
</evidence>
<feature type="transmembrane region" description="Helical" evidence="7">
    <location>
        <begin position="83"/>
        <end position="100"/>
    </location>
</feature>
<organism evidence="8 9">
    <name type="scientific">Luteococcus japonicus LSP_Lj1</name>
    <dbReference type="NCBI Taxonomy" id="1255658"/>
    <lineage>
        <taxon>Bacteria</taxon>
        <taxon>Bacillati</taxon>
        <taxon>Actinomycetota</taxon>
        <taxon>Actinomycetes</taxon>
        <taxon>Propionibacteriales</taxon>
        <taxon>Propionibacteriaceae</taxon>
        <taxon>Luteococcus</taxon>
    </lineage>
</organism>
<keyword evidence="9" id="KW-1185">Reference proteome</keyword>
<feature type="transmembrane region" description="Helical" evidence="7">
    <location>
        <begin position="273"/>
        <end position="306"/>
    </location>
</feature>
<keyword evidence="4 7" id="KW-1133">Transmembrane helix</keyword>
<evidence type="ECO:0000256" key="2">
    <source>
        <dbReference type="ARBA" id="ARBA00009773"/>
    </source>
</evidence>
<dbReference type="STRING" id="1255658.FM114_03510"/>
<evidence type="ECO:0000256" key="1">
    <source>
        <dbReference type="ARBA" id="ARBA00004141"/>
    </source>
</evidence>
<dbReference type="InterPro" id="IPR002549">
    <property type="entry name" value="AI-2E-like"/>
</dbReference>